<keyword evidence="8" id="KW-1185">Reference proteome</keyword>
<accession>A0A2W7Q1Z8</accession>
<feature type="transmembrane region" description="Helical" evidence="5">
    <location>
        <begin position="6"/>
        <end position="26"/>
    </location>
</feature>
<proteinExistence type="predicted"/>
<keyword evidence="2 5" id="KW-0812">Transmembrane</keyword>
<gene>
    <name evidence="7" type="ORF">LY56_02016</name>
</gene>
<comment type="caution">
    <text evidence="7">The sequence shown here is derived from an EMBL/GenBank/DDBJ whole genome shotgun (WGS) entry which is preliminary data.</text>
</comment>
<dbReference type="Proteomes" id="UP000249364">
    <property type="component" value="Unassembled WGS sequence"/>
</dbReference>
<evidence type="ECO:0000313" key="8">
    <source>
        <dbReference type="Proteomes" id="UP000249364"/>
    </source>
</evidence>
<evidence type="ECO:0000256" key="2">
    <source>
        <dbReference type="ARBA" id="ARBA00022692"/>
    </source>
</evidence>
<keyword evidence="3 5" id="KW-1133">Transmembrane helix</keyword>
<feature type="domain" description="NnrU" evidence="6">
    <location>
        <begin position="10"/>
        <end position="216"/>
    </location>
</feature>
<feature type="transmembrane region" description="Helical" evidence="5">
    <location>
        <begin position="143"/>
        <end position="161"/>
    </location>
</feature>
<dbReference type="AlphaFoldDB" id="A0A2W7Q1Z8"/>
<dbReference type="OrthoDB" id="7828645at2"/>
<protein>
    <submittedName>
        <fullName evidence="7">Putative membrane protein</fullName>
    </submittedName>
</protein>
<evidence type="ECO:0000256" key="4">
    <source>
        <dbReference type="ARBA" id="ARBA00023136"/>
    </source>
</evidence>
<feature type="transmembrane region" description="Helical" evidence="5">
    <location>
        <begin position="38"/>
        <end position="61"/>
    </location>
</feature>
<feature type="transmembrane region" description="Helical" evidence="5">
    <location>
        <begin position="73"/>
        <end position="92"/>
    </location>
</feature>
<sequence>MSGWGLYAGAWALFVLSHSVPVRAPVKPWLVATLGQTGFGWAYSALSLAVLALLFIAAAHAPHVPLWPMPASAHWIVLAGMVPAVVLLSLTLGRPNPFSFGGAGNHRFDPDRPELTGWLRHPVLVALGLWAGVHLIANGDLAHGLMFAGFAGFAGLGMVLIDRRKQREMGLADWHALRARCRHARLCMPPNATLRLAIGLLCLGALIAGHQGLSGVAIWPRFLP</sequence>
<keyword evidence="4 5" id="KW-0472">Membrane</keyword>
<evidence type="ECO:0000256" key="5">
    <source>
        <dbReference type="SAM" id="Phobius"/>
    </source>
</evidence>
<feature type="transmembrane region" description="Helical" evidence="5">
    <location>
        <begin position="117"/>
        <end position="137"/>
    </location>
</feature>
<reference evidence="7 8" key="1">
    <citation type="submission" date="2018-06" db="EMBL/GenBank/DDBJ databases">
        <title>Genomic Encyclopedia of Archaeal and Bacterial Type Strains, Phase II (KMG-II): from individual species to whole genera.</title>
        <authorList>
            <person name="Goeker M."/>
        </authorList>
    </citation>
    <scope>NUCLEOTIDE SEQUENCE [LARGE SCALE GENOMIC DNA]</scope>
    <source>
        <strain evidence="7 8">DSM 13087</strain>
    </source>
</reference>
<dbReference type="GO" id="GO:0016020">
    <property type="term" value="C:membrane"/>
    <property type="evidence" value="ECO:0007669"/>
    <property type="project" value="UniProtKB-SubCell"/>
</dbReference>
<name>A0A2W7Q1Z8_9RHOB</name>
<dbReference type="InterPro" id="IPR009915">
    <property type="entry name" value="NnrU_dom"/>
</dbReference>
<evidence type="ECO:0000313" key="7">
    <source>
        <dbReference type="EMBL" id="PZX42321.1"/>
    </source>
</evidence>
<dbReference type="STRING" id="121821.GCA_001870675_01647"/>
<dbReference type="EMBL" id="QKZQ01000008">
    <property type="protein sequence ID" value="PZX42321.1"/>
    <property type="molecule type" value="Genomic_DNA"/>
</dbReference>
<dbReference type="Pfam" id="PF07298">
    <property type="entry name" value="NnrU"/>
    <property type="match status" value="1"/>
</dbReference>
<evidence type="ECO:0000259" key="6">
    <source>
        <dbReference type="Pfam" id="PF07298"/>
    </source>
</evidence>
<evidence type="ECO:0000256" key="3">
    <source>
        <dbReference type="ARBA" id="ARBA00022989"/>
    </source>
</evidence>
<comment type="subcellular location">
    <subcellularLocation>
        <location evidence="1">Membrane</location>
        <topology evidence="1">Multi-pass membrane protein</topology>
    </subcellularLocation>
</comment>
<feature type="transmembrane region" description="Helical" evidence="5">
    <location>
        <begin position="192"/>
        <end position="219"/>
    </location>
</feature>
<evidence type="ECO:0000256" key="1">
    <source>
        <dbReference type="ARBA" id="ARBA00004141"/>
    </source>
</evidence>
<dbReference type="RefSeq" id="WP_071468383.1">
    <property type="nucleotide sequence ID" value="NZ_MEHT01000005.1"/>
</dbReference>
<organism evidence="7 8">
    <name type="scientific">Roseinatronobacter thiooxidans</name>
    <dbReference type="NCBI Taxonomy" id="121821"/>
    <lineage>
        <taxon>Bacteria</taxon>
        <taxon>Pseudomonadati</taxon>
        <taxon>Pseudomonadota</taxon>
        <taxon>Alphaproteobacteria</taxon>
        <taxon>Rhodobacterales</taxon>
        <taxon>Paracoccaceae</taxon>
        <taxon>Roseinatronobacter</taxon>
    </lineage>
</organism>